<feature type="domain" description="ABM" evidence="1">
    <location>
        <begin position="2"/>
        <end position="90"/>
    </location>
</feature>
<dbReference type="InterPro" id="IPR050744">
    <property type="entry name" value="AI-2_Isomerase_LsrG"/>
</dbReference>
<evidence type="ECO:0000313" key="2">
    <source>
        <dbReference type="EMBL" id="WNY26794.1"/>
    </source>
</evidence>
<evidence type="ECO:0000259" key="1">
    <source>
        <dbReference type="PROSITE" id="PS51725"/>
    </source>
</evidence>
<dbReference type="Gene3D" id="3.30.70.100">
    <property type="match status" value="1"/>
</dbReference>
<dbReference type="RefSeq" id="WP_338098304.1">
    <property type="nucleotide sequence ID" value="NZ_CP131061.1"/>
</dbReference>
<dbReference type="SUPFAM" id="SSF54909">
    <property type="entry name" value="Dimeric alpha+beta barrel"/>
    <property type="match status" value="1"/>
</dbReference>
<dbReference type="AlphaFoldDB" id="A0AA96ZVK0"/>
<dbReference type="InterPro" id="IPR011008">
    <property type="entry name" value="Dimeric_a/b-barrel"/>
</dbReference>
<protein>
    <submittedName>
        <fullName evidence="2">Monooxygenase YcnE</fullName>
        <ecNumber evidence="2">1.-.-.-</ecNumber>
    </submittedName>
</protein>
<organism evidence="2 3">
    <name type="scientific">Methanolapillus ohkumae</name>
    <dbReference type="NCBI Taxonomy" id="3028298"/>
    <lineage>
        <taxon>Archaea</taxon>
        <taxon>Methanobacteriati</taxon>
        <taxon>Methanobacteriota</taxon>
        <taxon>Stenosarchaea group</taxon>
        <taxon>Methanomicrobia</taxon>
        <taxon>Methanosarcinales</taxon>
        <taxon>Methanosarcinaceae</taxon>
        <taxon>Methanolapillus</taxon>
    </lineage>
</organism>
<dbReference type="Proteomes" id="UP001304970">
    <property type="component" value="Chromosome"/>
</dbReference>
<evidence type="ECO:0000313" key="3">
    <source>
        <dbReference type="Proteomes" id="UP001304970"/>
    </source>
</evidence>
<keyword evidence="3" id="KW-1185">Reference proteome</keyword>
<dbReference type="Pfam" id="PF03992">
    <property type="entry name" value="ABM"/>
    <property type="match status" value="1"/>
</dbReference>
<dbReference type="PANTHER" id="PTHR33336">
    <property type="entry name" value="QUINOL MONOOXYGENASE YGIN-RELATED"/>
    <property type="match status" value="1"/>
</dbReference>
<name>A0AA96ZVK0_9EURY</name>
<keyword evidence="2" id="KW-0560">Oxidoreductase</keyword>
<accession>A0AA96ZVK0</accession>
<gene>
    <name evidence="2" type="primary">ycnE</name>
    <name evidence="2" type="ORF">MsAm2_05710</name>
</gene>
<dbReference type="GeneID" id="89227979"/>
<sequence length="98" mass="11253">MFIVLAQFKIKPGTKDEFIRLAGPLVMGSRAEVGCLSYELFESTERENVLIIVEKWIDRAVFENHVATAHFEIFGKTAGPLLIEERDVRMYPAYEECQ</sequence>
<dbReference type="EC" id="1.-.-.-" evidence="2"/>
<dbReference type="PANTHER" id="PTHR33336:SF3">
    <property type="entry name" value="ABM DOMAIN-CONTAINING PROTEIN"/>
    <property type="match status" value="1"/>
</dbReference>
<dbReference type="PROSITE" id="PS51725">
    <property type="entry name" value="ABM"/>
    <property type="match status" value="1"/>
</dbReference>
<proteinExistence type="predicted"/>
<reference evidence="2 3" key="1">
    <citation type="submission" date="2023-07" db="EMBL/GenBank/DDBJ databases">
        <title>Closed genome sequence of Methanosarcinaceae archaeon Am2.</title>
        <authorList>
            <person name="Poehlein A."/>
            <person name="Protasov E."/>
            <person name="Platt K."/>
            <person name="Reeh H."/>
            <person name="Daniel R."/>
            <person name="Brune A."/>
        </authorList>
    </citation>
    <scope>NUCLEOTIDE SEQUENCE [LARGE SCALE GENOMIC DNA]</scope>
    <source>
        <strain evidence="2 3">Am2</strain>
    </source>
</reference>
<keyword evidence="2" id="KW-0503">Monooxygenase</keyword>
<dbReference type="GO" id="GO:0004497">
    <property type="term" value="F:monooxygenase activity"/>
    <property type="evidence" value="ECO:0007669"/>
    <property type="project" value="UniProtKB-KW"/>
</dbReference>
<dbReference type="InterPro" id="IPR007138">
    <property type="entry name" value="ABM_dom"/>
</dbReference>
<dbReference type="EMBL" id="CP131061">
    <property type="protein sequence ID" value="WNY26794.1"/>
    <property type="molecule type" value="Genomic_DNA"/>
</dbReference>